<proteinExistence type="predicted"/>
<keyword evidence="2" id="KW-0548">Nucleotidyltransferase</keyword>
<evidence type="ECO:0000259" key="1">
    <source>
        <dbReference type="Pfam" id="PF01467"/>
    </source>
</evidence>
<dbReference type="GO" id="GO:0016779">
    <property type="term" value="F:nucleotidyltransferase activity"/>
    <property type="evidence" value="ECO:0007669"/>
    <property type="project" value="UniProtKB-KW"/>
</dbReference>
<evidence type="ECO:0000313" key="2">
    <source>
        <dbReference type="EMBL" id="SFS56917.1"/>
    </source>
</evidence>
<reference evidence="3" key="1">
    <citation type="submission" date="2016-10" db="EMBL/GenBank/DDBJ databases">
        <authorList>
            <person name="Varghese N."/>
            <person name="Submissions S."/>
        </authorList>
    </citation>
    <scope>NUCLEOTIDE SEQUENCE [LARGE SCALE GENOMIC DNA]</scope>
    <source>
        <strain evidence="3">DSM 23422</strain>
    </source>
</reference>
<dbReference type="InterPro" id="IPR004821">
    <property type="entry name" value="Cyt_trans-like"/>
</dbReference>
<dbReference type="EMBL" id="FPAJ01000001">
    <property type="protein sequence ID" value="SFS56917.1"/>
    <property type="molecule type" value="Genomic_DNA"/>
</dbReference>
<dbReference type="SUPFAM" id="SSF52374">
    <property type="entry name" value="Nucleotidylyl transferase"/>
    <property type="match status" value="1"/>
</dbReference>
<dbReference type="Pfam" id="PF01467">
    <property type="entry name" value="CTP_transf_like"/>
    <property type="match status" value="1"/>
</dbReference>
<name>A0A1I6QWM2_9RHOB</name>
<dbReference type="Gene3D" id="3.40.50.620">
    <property type="entry name" value="HUPs"/>
    <property type="match status" value="1"/>
</dbReference>
<gene>
    <name evidence="2" type="ORF">SAMN04488040_1017</name>
</gene>
<accession>A0A1I6QWM2</accession>
<feature type="domain" description="Cytidyltransferase-like" evidence="1">
    <location>
        <begin position="16"/>
        <end position="104"/>
    </location>
</feature>
<keyword evidence="3" id="KW-1185">Reference proteome</keyword>
<organism evidence="2 3">
    <name type="scientific">Sulfitobacter marinus</name>
    <dbReference type="NCBI Taxonomy" id="394264"/>
    <lineage>
        <taxon>Bacteria</taxon>
        <taxon>Pseudomonadati</taxon>
        <taxon>Pseudomonadota</taxon>
        <taxon>Alphaproteobacteria</taxon>
        <taxon>Rhodobacterales</taxon>
        <taxon>Roseobacteraceae</taxon>
        <taxon>Sulfitobacter</taxon>
    </lineage>
</organism>
<dbReference type="Proteomes" id="UP000199239">
    <property type="component" value="Unassembled WGS sequence"/>
</dbReference>
<dbReference type="AlphaFoldDB" id="A0A1I6QWM2"/>
<protein>
    <submittedName>
        <fullName evidence="2">Glycerol-3-phosphate cytidylyltransferase</fullName>
    </submittedName>
</protein>
<dbReference type="RefSeq" id="WP_175498483.1">
    <property type="nucleotide sequence ID" value="NZ_FPAJ01000001.1"/>
</dbReference>
<sequence length="138" mass="15182">MPGVIKRPIQPSRSVLTYGRFDGFQTSHAKLLADLSSMGTEVIVGCATDAFCAQVGNRAATPFETRRAILESCRYVTRVIAWDSWDQRRTDIVNYNVSVLALRGGNPGMIEDLHDIVQVVNLPAGPIPHWNNTTLKSA</sequence>
<dbReference type="InterPro" id="IPR014729">
    <property type="entry name" value="Rossmann-like_a/b/a_fold"/>
</dbReference>
<dbReference type="NCBIfam" id="TIGR00125">
    <property type="entry name" value="cyt_tran_rel"/>
    <property type="match status" value="1"/>
</dbReference>
<keyword evidence="2" id="KW-0808">Transferase</keyword>
<evidence type="ECO:0000313" key="3">
    <source>
        <dbReference type="Proteomes" id="UP000199239"/>
    </source>
</evidence>
<dbReference type="STRING" id="394264.SAMN04488040_1017"/>